<evidence type="ECO:0000256" key="1">
    <source>
        <dbReference type="SAM" id="MobiDB-lite"/>
    </source>
</evidence>
<accession>A0A835ZF14</accession>
<dbReference type="OrthoDB" id="90882at2759"/>
<proteinExistence type="predicted"/>
<dbReference type="Gene3D" id="2.60.120.620">
    <property type="entry name" value="q2cbj1_9rhob like domain"/>
    <property type="match status" value="1"/>
</dbReference>
<reference evidence="2" key="1">
    <citation type="submission" date="2021-02" db="EMBL/GenBank/DDBJ databases">
        <title>First Annotated Genome of the Yellow-green Alga Tribonema minus.</title>
        <authorList>
            <person name="Mahan K.M."/>
        </authorList>
    </citation>
    <scope>NUCLEOTIDE SEQUENCE</scope>
    <source>
        <strain evidence="2">UTEX B ZZ1240</strain>
    </source>
</reference>
<comment type="caution">
    <text evidence="2">The sequence shown here is derived from an EMBL/GenBank/DDBJ whole genome shotgun (WGS) entry which is preliminary data.</text>
</comment>
<feature type="region of interest" description="Disordered" evidence="1">
    <location>
        <begin position="37"/>
        <end position="62"/>
    </location>
</feature>
<name>A0A835ZF14_9STRA</name>
<gene>
    <name evidence="2" type="ORF">JKP88DRAFT_266148</name>
</gene>
<dbReference type="Proteomes" id="UP000664859">
    <property type="component" value="Unassembled WGS sequence"/>
</dbReference>
<evidence type="ECO:0000313" key="3">
    <source>
        <dbReference type="Proteomes" id="UP000664859"/>
    </source>
</evidence>
<dbReference type="EMBL" id="JAFCMP010000004">
    <property type="protein sequence ID" value="KAG5192576.1"/>
    <property type="molecule type" value="Genomic_DNA"/>
</dbReference>
<protein>
    <submittedName>
        <fullName evidence="2">Uncharacterized protein</fullName>
    </submittedName>
</protein>
<dbReference type="AlphaFoldDB" id="A0A835ZF14"/>
<evidence type="ECO:0000313" key="2">
    <source>
        <dbReference type="EMBL" id="KAG5192576.1"/>
    </source>
</evidence>
<feature type="non-terminal residue" evidence="2">
    <location>
        <position position="435"/>
    </location>
</feature>
<keyword evidence="3" id="KW-1185">Reference proteome</keyword>
<sequence>MEDCKRRLYSSRGLELQGRRTQQAELLRLPQREAGPVAGSVCHNRRSPQAPATRAASQGRGRHFHTVQDLPERQRRHGRGSCCASIASTATVLDGDVSALVASRRLGSRICITCCFQVAPDHLGSHLKSIAKFLLQAPNAAEIAVNASVNCLWLFENAFEEMHVETTLEEGPFWRLQKLKQGALEAMRMADARVAKAQLEANLTKLLAVPGYTVVRRSEGDDCLSSIVEELLKTLPELTEKEVTTKWSVLRNNVLNCRYHMKLFEMVKGRYLGAKNVVMNKLSPYNNDVLFGNRDRAVHKPSFLLSRKTEKADALGQGPHRDWVLNQILDAQQTTDGCPVGIIISLQDGGAFHLWPNSHDAQEVRANGMMKIQFNAGDILLFHGALVREGAGYELAEGEQGWAYHLRLHFYLRITIGKDNAWEVDNQFELVPLIE</sequence>
<organism evidence="2 3">
    <name type="scientific">Tribonema minus</name>
    <dbReference type="NCBI Taxonomy" id="303371"/>
    <lineage>
        <taxon>Eukaryota</taxon>
        <taxon>Sar</taxon>
        <taxon>Stramenopiles</taxon>
        <taxon>Ochrophyta</taxon>
        <taxon>PX clade</taxon>
        <taxon>Xanthophyceae</taxon>
        <taxon>Tribonematales</taxon>
        <taxon>Tribonemataceae</taxon>
        <taxon>Tribonema</taxon>
    </lineage>
</organism>